<name>G8R7T0_OWEHD</name>
<sequence length="192" mass="22987">MDVLQYIKKQYSHFNLTEHELSTLGKHITVTHYKRNDFFLREDNASLKMGLLISGTAYSYKMNDNGEEVVDSFFYPDQQEILFDYKSYFKGTSSNLNIKFQEEAVVSFFYIQDIKTLYDDFPRFLQFELLIIQQEFLYAIHRNEILHANTAEEKIKLLQEQMPKVFELFPYVQIASYLGIHRNTFRRVFSKH</sequence>
<reference evidence="1 2" key="1">
    <citation type="journal article" date="2012" name="Stand. Genomic Sci.">
        <title>Genome sequence of the orange-pigmented seawater bacterium Owenweeksia hongkongensis type strain (UST20020801(T)).</title>
        <authorList>
            <person name="Riedel T."/>
            <person name="Held B."/>
            <person name="Nolan M."/>
            <person name="Lucas S."/>
            <person name="Lapidus A."/>
            <person name="Tice H."/>
            <person name="Del Rio T.G."/>
            <person name="Cheng J.F."/>
            <person name="Han C."/>
            <person name="Tapia R."/>
            <person name="Goodwin L.A."/>
            <person name="Pitluck S."/>
            <person name="Liolios K."/>
            <person name="Mavromatis K."/>
            <person name="Pagani I."/>
            <person name="Ivanova N."/>
            <person name="Mikhailova N."/>
            <person name="Pati A."/>
            <person name="Chen A."/>
            <person name="Palaniappan K."/>
            <person name="Rohde M."/>
            <person name="Tindall B.J."/>
            <person name="Detter J.C."/>
            <person name="Goker M."/>
            <person name="Woyke T."/>
            <person name="Bristow J."/>
            <person name="Eisen J.A."/>
            <person name="Markowitz V."/>
            <person name="Hugenholtz P."/>
            <person name="Klenk H.P."/>
            <person name="Kyrpides N.C."/>
        </authorList>
    </citation>
    <scope>NUCLEOTIDE SEQUENCE</scope>
    <source>
        <strain evidence="2">DSM 17368 / JCM 12287 / NRRL B-23963</strain>
    </source>
</reference>
<protein>
    <recommendedName>
        <fullName evidence="3">cAMP-binding protein</fullName>
    </recommendedName>
</protein>
<organism evidence="1 2">
    <name type="scientific">Owenweeksia hongkongensis (strain DSM 17368 / CIP 108786 / JCM 12287 / NRRL B-23963 / UST20020801)</name>
    <dbReference type="NCBI Taxonomy" id="926562"/>
    <lineage>
        <taxon>Bacteria</taxon>
        <taxon>Pseudomonadati</taxon>
        <taxon>Bacteroidota</taxon>
        <taxon>Flavobacteriia</taxon>
        <taxon>Flavobacteriales</taxon>
        <taxon>Owenweeksiaceae</taxon>
        <taxon>Owenweeksia</taxon>
    </lineage>
</organism>
<dbReference type="EMBL" id="CP003156">
    <property type="protein sequence ID" value="AEV33461.1"/>
    <property type="molecule type" value="Genomic_DNA"/>
</dbReference>
<dbReference type="KEGG" id="oho:Oweho_2491"/>
<gene>
    <name evidence="1" type="ordered locus">Oweho_2491</name>
</gene>
<keyword evidence="2" id="KW-1185">Reference proteome</keyword>
<dbReference type="AlphaFoldDB" id="G8R7T0"/>
<dbReference type="Gene3D" id="2.60.120.10">
    <property type="entry name" value="Jelly Rolls"/>
    <property type="match status" value="1"/>
</dbReference>
<dbReference type="Proteomes" id="UP000005631">
    <property type="component" value="Chromosome"/>
</dbReference>
<proteinExistence type="predicted"/>
<evidence type="ECO:0000313" key="1">
    <source>
        <dbReference type="EMBL" id="AEV33461.1"/>
    </source>
</evidence>
<dbReference type="STRING" id="926562.Oweho_2491"/>
<evidence type="ECO:0008006" key="3">
    <source>
        <dbReference type="Google" id="ProtNLM"/>
    </source>
</evidence>
<dbReference type="InterPro" id="IPR018490">
    <property type="entry name" value="cNMP-bd_dom_sf"/>
</dbReference>
<accession>G8R7T0</accession>
<dbReference type="SUPFAM" id="SSF51206">
    <property type="entry name" value="cAMP-binding domain-like"/>
    <property type="match status" value="1"/>
</dbReference>
<dbReference type="OrthoDB" id="758145at2"/>
<dbReference type="HOGENOM" id="CLU_075053_9_2_10"/>
<evidence type="ECO:0000313" key="2">
    <source>
        <dbReference type="Proteomes" id="UP000005631"/>
    </source>
</evidence>
<dbReference type="RefSeq" id="WP_014202810.1">
    <property type="nucleotide sequence ID" value="NC_016599.1"/>
</dbReference>
<dbReference type="eggNOG" id="COG0664">
    <property type="taxonomic scope" value="Bacteria"/>
</dbReference>
<dbReference type="InterPro" id="IPR014710">
    <property type="entry name" value="RmlC-like_jellyroll"/>
</dbReference>